<sequence length="270" mass="30418">MLYLLWGCLILTVLVVGESPVYGQKIQELQSESAYFGNGPIVEPKPALDLVRVGQLIFARTNQFRDQEKRTPLKSNYQLTESAQAFADYLAKTDKFCHTADGKEPWDRTTKAGYQHCIILENIAYEYNSAGFTVQALANDLVRGWENSPGHRKNMLDPDVLEIGVGLARSSNTGRYYAVQDFGRPKSAMITFKVFNRTDAMLTYTIDDQTCTAGPNYTITYERSRPPELRFVWGEKANVTQAARRLFRPANGASYTVRTTEEKTVTVDGQ</sequence>
<protein>
    <submittedName>
        <fullName evidence="2">CAP domain-containing protein</fullName>
    </submittedName>
</protein>
<dbReference type="SUPFAM" id="SSF55797">
    <property type="entry name" value="PR-1-like"/>
    <property type="match status" value="1"/>
</dbReference>
<reference evidence="2" key="1">
    <citation type="submission" date="2021-05" db="EMBL/GenBank/DDBJ databases">
        <title>Complete genome sequence of the cellulolytic planctomycete Telmatocola sphagniphila SP2T and characterization of the first cellulase from planctomycetes.</title>
        <authorList>
            <person name="Rakitin A.L."/>
            <person name="Beletsky A.V."/>
            <person name="Naumoff D.G."/>
            <person name="Kulichevskaya I.S."/>
            <person name="Mardanov A.V."/>
            <person name="Ravin N.V."/>
            <person name="Dedysh S.N."/>
        </authorList>
    </citation>
    <scope>NUCLEOTIDE SEQUENCE</scope>
    <source>
        <strain evidence="2">SP2T</strain>
    </source>
</reference>
<evidence type="ECO:0000313" key="2">
    <source>
        <dbReference type="EMBL" id="QVL29999.1"/>
    </source>
</evidence>
<gene>
    <name evidence="2" type="ORF">KIH39_14110</name>
</gene>
<dbReference type="Pfam" id="PF00188">
    <property type="entry name" value="CAP"/>
    <property type="match status" value="1"/>
</dbReference>
<dbReference type="RefSeq" id="WP_213493881.1">
    <property type="nucleotide sequence ID" value="NZ_CP074694.1"/>
</dbReference>
<dbReference type="PANTHER" id="PTHR31157">
    <property type="entry name" value="SCP DOMAIN-CONTAINING PROTEIN"/>
    <property type="match status" value="1"/>
</dbReference>
<dbReference type="Gene3D" id="3.40.33.10">
    <property type="entry name" value="CAP"/>
    <property type="match status" value="1"/>
</dbReference>
<dbReference type="AlphaFoldDB" id="A0A8E6B251"/>
<evidence type="ECO:0000259" key="1">
    <source>
        <dbReference type="Pfam" id="PF00188"/>
    </source>
</evidence>
<organism evidence="2 3">
    <name type="scientific">Telmatocola sphagniphila</name>
    <dbReference type="NCBI Taxonomy" id="1123043"/>
    <lineage>
        <taxon>Bacteria</taxon>
        <taxon>Pseudomonadati</taxon>
        <taxon>Planctomycetota</taxon>
        <taxon>Planctomycetia</taxon>
        <taxon>Gemmatales</taxon>
        <taxon>Gemmataceae</taxon>
    </lineage>
</organism>
<name>A0A8E6B251_9BACT</name>
<feature type="domain" description="SCP" evidence="1">
    <location>
        <begin position="59"/>
        <end position="182"/>
    </location>
</feature>
<proteinExistence type="predicted"/>
<evidence type="ECO:0000313" key="3">
    <source>
        <dbReference type="Proteomes" id="UP000676194"/>
    </source>
</evidence>
<dbReference type="Proteomes" id="UP000676194">
    <property type="component" value="Chromosome"/>
</dbReference>
<keyword evidence="3" id="KW-1185">Reference proteome</keyword>
<dbReference type="KEGG" id="tsph:KIH39_14110"/>
<dbReference type="InterPro" id="IPR035940">
    <property type="entry name" value="CAP_sf"/>
</dbReference>
<dbReference type="PANTHER" id="PTHR31157:SF1">
    <property type="entry name" value="SCP DOMAIN-CONTAINING PROTEIN"/>
    <property type="match status" value="1"/>
</dbReference>
<dbReference type="CDD" id="cd05379">
    <property type="entry name" value="CAP_bacterial"/>
    <property type="match status" value="1"/>
</dbReference>
<dbReference type="InterPro" id="IPR014044">
    <property type="entry name" value="CAP_dom"/>
</dbReference>
<dbReference type="EMBL" id="CP074694">
    <property type="protein sequence ID" value="QVL29999.1"/>
    <property type="molecule type" value="Genomic_DNA"/>
</dbReference>
<accession>A0A8E6B251</accession>